<gene>
    <name evidence="2" type="ORF">E4U43_000451</name>
</gene>
<feature type="compositionally biased region" description="Basic and acidic residues" evidence="1">
    <location>
        <begin position="143"/>
        <end position="159"/>
    </location>
</feature>
<keyword evidence="3" id="KW-1185">Reference proteome</keyword>
<evidence type="ECO:0000313" key="3">
    <source>
        <dbReference type="Proteomes" id="UP000748025"/>
    </source>
</evidence>
<dbReference type="OrthoDB" id="4961413at2759"/>
<feature type="region of interest" description="Disordered" evidence="1">
    <location>
        <begin position="1"/>
        <end position="162"/>
    </location>
</feature>
<organism evidence="2 3">
    <name type="scientific">Claviceps pusilla</name>
    <dbReference type="NCBI Taxonomy" id="123648"/>
    <lineage>
        <taxon>Eukaryota</taxon>
        <taxon>Fungi</taxon>
        <taxon>Dikarya</taxon>
        <taxon>Ascomycota</taxon>
        <taxon>Pezizomycotina</taxon>
        <taxon>Sordariomycetes</taxon>
        <taxon>Hypocreomycetidae</taxon>
        <taxon>Hypocreales</taxon>
        <taxon>Clavicipitaceae</taxon>
        <taxon>Claviceps</taxon>
    </lineage>
</organism>
<name>A0A9P7NAM6_9HYPO</name>
<evidence type="ECO:0000313" key="2">
    <source>
        <dbReference type="EMBL" id="KAG6006353.1"/>
    </source>
</evidence>
<feature type="compositionally biased region" description="Basic and acidic residues" evidence="1">
    <location>
        <begin position="109"/>
        <end position="119"/>
    </location>
</feature>
<sequence length="328" mass="35918">MLPSPFVPSPNEATRPIATPRAKSSASSRFWKWKTRSSRKSTSEVEAQELSHTSPTASLPSPLSNFTGPNARQVASPYLSESAHVLSLQHPAGRVEQHESDQSGAVTPKSKEATVKTAEDPTLMGTRDDARQSISQTDARSVGPKDVDSREANGSKIDDYFLLPPGISSQPPPEHAKDNGEITESVIQNLEELELVSCGPAKTVPSGSFWSDGFRKRGSRLKIHGRLSKFTHTFLKRRRFPSRPRCRSLCSMTKSRRSSGGTNKVALLDKSHSTNRHSRWQAKRLLQLVDAAGKQAGQCFFNHNAFTSGATKTKPSRVPAKQCFFPAA</sequence>
<feature type="compositionally biased region" description="Low complexity" evidence="1">
    <location>
        <begin position="50"/>
        <end position="64"/>
    </location>
</feature>
<accession>A0A9P7NAM6</accession>
<evidence type="ECO:0000256" key="1">
    <source>
        <dbReference type="SAM" id="MobiDB-lite"/>
    </source>
</evidence>
<dbReference type="EMBL" id="SRPW01001135">
    <property type="protein sequence ID" value="KAG6006353.1"/>
    <property type="molecule type" value="Genomic_DNA"/>
</dbReference>
<reference evidence="2" key="1">
    <citation type="journal article" date="2020" name="bioRxiv">
        <title>Whole genome comparisons of ergot fungi reveals the divergence and evolution of species within the genus Claviceps are the result of varying mechanisms driving genome evolution and host range expansion.</title>
        <authorList>
            <person name="Wyka S.A."/>
            <person name="Mondo S.J."/>
            <person name="Liu M."/>
            <person name="Dettman J."/>
            <person name="Nalam V."/>
            <person name="Broders K.D."/>
        </authorList>
    </citation>
    <scope>NUCLEOTIDE SEQUENCE</scope>
    <source>
        <strain evidence="2">CCC 602</strain>
    </source>
</reference>
<dbReference type="Proteomes" id="UP000748025">
    <property type="component" value="Unassembled WGS sequence"/>
</dbReference>
<dbReference type="AlphaFoldDB" id="A0A9P7NAM6"/>
<comment type="caution">
    <text evidence="2">The sequence shown here is derived from an EMBL/GenBank/DDBJ whole genome shotgun (WGS) entry which is preliminary data.</text>
</comment>
<protein>
    <submittedName>
        <fullName evidence="2">Uncharacterized protein</fullName>
    </submittedName>
</protein>
<proteinExistence type="predicted"/>